<evidence type="ECO:0000256" key="11">
    <source>
        <dbReference type="PIRSR" id="PIRSR038994-2"/>
    </source>
</evidence>
<comment type="catalytic activity">
    <reaction evidence="7">
        <text>N-acetyl-D-glucosamine 6-phosphate + H2O = D-glucosamine 6-phosphate + acetate</text>
        <dbReference type="Rhea" id="RHEA:22936"/>
        <dbReference type="ChEBI" id="CHEBI:15377"/>
        <dbReference type="ChEBI" id="CHEBI:30089"/>
        <dbReference type="ChEBI" id="CHEBI:57513"/>
        <dbReference type="ChEBI" id="CHEBI:58725"/>
        <dbReference type="EC" id="3.5.1.25"/>
    </reaction>
</comment>
<feature type="binding site" evidence="11">
    <location>
        <begin position="313"/>
        <end position="315"/>
    </location>
    <ligand>
        <name>substrate</name>
    </ligand>
</feature>
<evidence type="ECO:0000256" key="8">
    <source>
        <dbReference type="ARBA" id="ARBA00060590"/>
    </source>
</evidence>
<keyword evidence="4 12" id="KW-0479">Metal-binding</keyword>
<organism evidence="14 15">
    <name type="scientific">Anaerobacillus alkaliphilus</name>
    <dbReference type="NCBI Taxonomy" id="1548597"/>
    <lineage>
        <taxon>Bacteria</taxon>
        <taxon>Bacillati</taxon>
        <taxon>Bacillota</taxon>
        <taxon>Bacilli</taxon>
        <taxon>Bacillales</taxon>
        <taxon>Bacillaceae</taxon>
        <taxon>Anaerobacillus</taxon>
    </lineage>
</organism>
<dbReference type="FunFam" id="3.20.20.140:FF:000004">
    <property type="entry name" value="N-acetylglucosamine-6-phosphate deacetylase"/>
    <property type="match status" value="1"/>
</dbReference>
<keyword evidence="6 9" id="KW-0119">Carbohydrate metabolism</keyword>
<dbReference type="InterPro" id="IPR011059">
    <property type="entry name" value="Metal-dep_hydrolase_composite"/>
</dbReference>
<protein>
    <recommendedName>
        <fullName evidence="3">N-acetylglucosamine-6-phosphate deacetylase</fullName>
        <ecNumber evidence="2">3.5.1.25</ecNumber>
    </recommendedName>
</protein>
<keyword evidence="5 9" id="KW-0378">Hydrolase</keyword>
<dbReference type="AlphaFoldDB" id="A0A4Q0VUU0"/>
<dbReference type="Gene3D" id="2.30.40.10">
    <property type="entry name" value="Urease, subunit C, domain 1"/>
    <property type="match status" value="1"/>
</dbReference>
<dbReference type="Pfam" id="PF01979">
    <property type="entry name" value="Amidohydro_1"/>
    <property type="match status" value="1"/>
</dbReference>
<keyword evidence="15" id="KW-1185">Reference proteome</keyword>
<dbReference type="PANTHER" id="PTHR11113:SF14">
    <property type="entry name" value="N-ACETYLGLUCOSAMINE-6-PHOSPHATE DEACETYLASE"/>
    <property type="match status" value="1"/>
</dbReference>
<dbReference type="GO" id="GO:0006046">
    <property type="term" value="P:N-acetylglucosamine catabolic process"/>
    <property type="evidence" value="ECO:0007669"/>
    <property type="project" value="TreeGrafter"/>
</dbReference>
<dbReference type="InterPro" id="IPR032466">
    <property type="entry name" value="Metal_Hydrolase"/>
</dbReference>
<dbReference type="GO" id="GO:0008448">
    <property type="term" value="F:N-acetylglucosamine-6-phosphate deacetylase activity"/>
    <property type="evidence" value="ECO:0007669"/>
    <property type="project" value="UniProtKB-EC"/>
</dbReference>
<dbReference type="InterPro" id="IPR003764">
    <property type="entry name" value="GlcNAc_6-P_deAcase"/>
</dbReference>
<feature type="binding site" evidence="11">
    <location>
        <position position="233"/>
    </location>
    <ligand>
        <name>substrate</name>
    </ligand>
</feature>
<comment type="cofactor">
    <cofactor evidence="12">
        <name>a divalent metal cation</name>
        <dbReference type="ChEBI" id="CHEBI:60240"/>
    </cofactor>
    <text evidence="12">Binds 1 divalent metal cation per subunit.</text>
</comment>
<evidence type="ECO:0000313" key="15">
    <source>
        <dbReference type="Proteomes" id="UP000290649"/>
    </source>
</evidence>
<comment type="pathway">
    <text evidence="8">Amino-sugar metabolism; N-acetylneuraminate degradation; D-fructose 6-phosphate from N-acetylneuraminate: step 4/5.</text>
</comment>
<evidence type="ECO:0000259" key="13">
    <source>
        <dbReference type="Pfam" id="PF01979"/>
    </source>
</evidence>
<reference evidence="14 15" key="1">
    <citation type="journal article" date="2019" name="Int. J. Syst. Evol. Microbiol.">
        <title>Anaerobacillus alkaliphilus sp. nov., a novel alkaliphilic and moderately halophilic bacterium.</title>
        <authorList>
            <person name="Borsodi A.K."/>
            <person name="Aszalos J.M."/>
            <person name="Bihari P."/>
            <person name="Nagy I."/>
            <person name="Schumann P."/>
            <person name="Sproer C."/>
            <person name="Kovacs A.L."/>
            <person name="Boka K."/>
            <person name="Dobosy P."/>
            <person name="Ovari M."/>
            <person name="Szili-Kovacs T."/>
            <person name="Toth E."/>
        </authorList>
    </citation>
    <scope>NUCLEOTIDE SEQUENCE [LARGE SCALE GENOMIC DNA]</scope>
    <source>
        <strain evidence="14 15">B16-10</strain>
    </source>
</reference>
<feature type="binding site" evidence="11">
    <location>
        <position position="257"/>
    </location>
    <ligand>
        <name>substrate</name>
    </ligand>
</feature>
<name>A0A4Q0VUU0_9BACI</name>
<dbReference type="NCBIfam" id="TIGR00221">
    <property type="entry name" value="nagA"/>
    <property type="match status" value="1"/>
</dbReference>
<evidence type="ECO:0000256" key="10">
    <source>
        <dbReference type="PIRSR" id="PIRSR038994-1"/>
    </source>
</evidence>
<feature type="binding site" evidence="11">
    <location>
        <begin position="225"/>
        <end position="226"/>
    </location>
    <ligand>
        <name>substrate</name>
    </ligand>
</feature>
<dbReference type="RefSeq" id="WP_129077396.1">
    <property type="nucleotide sequence ID" value="NZ_QOUX01000023.1"/>
</dbReference>
<dbReference type="EC" id="3.5.1.25" evidence="2"/>
<feature type="binding site" evidence="12">
    <location>
        <position position="135"/>
    </location>
    <ligand>
        <name>Zn(2+)</name>
        <dbReference type="ChEBI" id="CHEBI:29105"/>
    </ligand>
</feature>
<evidence type="ECO:0000256" key="4">
    <source>
        <dbReference type="ARBA" id="ARBA00022723"/>
    </source>
</evidence>
<evidence type="ECO:0000256" key="7">
    <source>
        <dbReference type="ARBA" id="ARBA00047647"/>
    </source>
</evidence>
<evidence type="ECO:0000256" key="1">
    <source>
        <dbReference type="ARBA" id="ARBA00010716"/>
    </source>
</evidence>
<dbReference type="SUPFAM" id="SSF51338">
    <property type="entry name" value="Composite domain of metallo-dependent hydrolases"/>
    <property type="match status" value="1"/>
</dbReference>
<feature type="binding site" evidence="12">
    <location>
        <position position="222"/>
    </location>
    <ligand>
        <name>Zn(2+)</name>
        <dbReference type="ChEBI" id="CHEBI:29105"/>
    </ligand>
</feature>
<dbReference type="InterPro" id="IPR006680">
    <property type="entry name" value="Amidohydro-rel"/>
</dbReference>
<sequence>MKEQLALTNIQVYTENEVIENGFIKIKSGEIAEIGCMDIFGNDPRYEKIEFPPGNSALPGMIDLHIHGVNGTDMMDATEEALRNMAISLPREGTTSFLVTTITQEVKAIEKALRNTAIYMNSQEEGAEILGVHLEGPFISKKRAGAQPHQYIRKPDLTLFQTWQKIATGAIKVVTLAPEEENGLELIRYLKENDVVASIGHSDAYHSDMEEAIKAGASHITHLYNGMRGLHHREPGVAGTALANEDLYVEMIVDGIHIHPAIVKSTYNAKKAEKIILITDSIRAKGLADGSYDLGGQEVTVQNGKAVLEDGTLAGSILKMDAGVRNMLEFTGCTIEEMIQMTAGNPAKRLNVYHRKGSLKVGKDADLIILDQNNELLMTFCRGKLVYRKGDLE</sequence>
<dbReference type="Gene3D" id="3.20.20.140">
    <property type="entry name" value="Metal-dependent hydrolases"/>
    <property type="match status" value="1"/>
</dbReference>
<evidence type="ECO:0000256" key="3">
    <source>
        <dbReference type="ARBA" id="ARBA00018029"/>
    </source>
</evidence>
<proteinExistence type="inferred from homology"/>
<feature type="domain" description="Amidohydrolase-related" evidence="13">
    <location>
        <begin position="57"/>
        <end position="386"/>
    </location>
</feature>
<evidence type="ECO:0000313" key="14">
    <source>
        <dbReference type="EMBL" id="RXJ02550.1"/>
    </source>
</evidence>
<evidence type="ECO:0000256" key="9">
    <source>
        <dbReference type="PIRNR" id="PIRNR038994"/>
    </source>
</evidence>
<feature type="binding site" evidence="11">
    <location>
        <position position="146"/>
    </location>
    <ligand>
        <name>substrate</name>
    </ligand>
</feature>
<evidence type="ECO:0000256" key="2">
    <source>
        <dbReference type="ARBA" id="ARBA00011899"/>
    </source>
</evidence>
<comment type="similarity">
    <text evidence="1 9">Belongs to the metallo-dependent hydrolases superfamily. NagA family.</text>
</comment>
<dbReference type="PIRSF" id="PIRSF038994">
    <property type="entry name" value="NagA"/>
    <property type="match status" value="1"/>
</dbReference>
<dbReference type="PANTHER" id="PTHR11113">
    <property type="entry name" value="N-ACETYLGLUCOSAMINE-6-PHOSPHATE DEACETYLASE"/>
    <property type="match status" value="1"/>
</dbReference>
<comment type="caution">
    <text evidence="14">The sequence shown here is derived from an EMBL/GenBank/DDBJ whole genome shotgun (WGS) entry which is preliminary data.</text>
</comment>
<evidence type="ECO:0000256" key="12">
    <source>
        <dbReference type="PIRSR" id="PIRSR038994-3"/>
    </source>
</evidence>
<feature type="binding site" evidence="12">
    <location>
        <position position="201"/>
    </location>
    <ligand>
        <name>Zn(2+)</name>
        <dbReference type="ChEBI" id="CHEBI:29105"/>
    </ligand>
</feature>
<evidence type="ECO:0000256" key="5">
    <source>
        <dbReference type="ARBA" id="ARBA00022801"/>
    </source>
</evidence>
<feature type="active site" description="Proton donor/acceptor" evidence="10">
    <location>
        <position position="280"/>
    </location>
</feature>
<dbReference type="GO" id="GO:0046872">
    <property type="term" value="F:metal ion binding"/>
    <property type="evidence" value="ECO:0007669"/>
    <property type="project" value="UniProtKB-KW"/>
</dbReference>
<dbReference type="OrthoDB" id="9776488at2"/>
<evidence type="ECO:0000256" key="6">
    <source>
        <dbReference type="ARBA" id="ARBA00023277"/>
    </source>
</evidence>
<gene>
    <name evidence="14" type="primary">nagA</name>
    <name evidence="14" type="ORF">DS745_06150</name>
</gene>
<dbReference type="EMBL" id="QOUX01000023">
    <property type="protein sequence ID" value="RXJ02550.1"/>
    <property type="molecule type" value="Genomic_DNA"/>
</dbReference>
<dbReference type="CDD" id="cd00854">
    <property type="entry name" value="NagA"/>
    <property type="match status" value="1"/>
</dbReference>
<dbReference type="SUPFAM" id="SSF51556">
    <property type="entry name" value="Metallo-dependent hydrolases"/>
    <property type="match status" value="1"/>
</dbReference>
<accession>A0A4Q0VUU0</accession>
<dbReference type="Proteomes" id="UP000290649">
    <property type="component" value="Unassembled WGS sequence"/>
</dbReference>